<proteinExistence type="predicted"/>
<dbReference type="PROSITE" id="PS51372">
    <property type="entry name" value="PRD_2"/>
    <property type="match status" value="1"/>
</dbReference>
<reference evidence="2 3" key="1">
    <citation type="journal article" date="2015" name="Genome Biol. Evol.">
        <title>Comparative Genomics of Listeria Sensu Lato: Genus-Wide Differences in Evolutionary Dynamics and the Progressive Gain of Complex, Potentially Pathogenicity-Related Traits through Lateral Gene Transfer.</title>
        <authorList>
            <person name="Chiara M."/>
            <person name="Caruso M."/>
            <person name="D'Erchia A.M."/>
            <person name="Manzari C."/>
            <person name="Fraccalvieri R."/>
            <person name="Goffredo E."/>
            <person name="Latorre L."/>
            <person name="Miccolupo A."/>
            <person name="Padalino I."/>
            <person name="Santagada G."/>
            <person name="Chiocco D."/>
            <person name="Pesole G."/>
            <person name="Horner D.S."/>
            <person name="Parisi A."/>
        </authorList>
    </citation>
    <scope>NUCLEOTIDE SEQUENCE [LARGE SCALE GENOMIC DNA]</scope>
    <source>
        <strain evidence="2 3">1991</strain>
    </source>
</reference>
<dbReference type="GO" id="GO:0006355">
    <property type="term" value="P:regulation of DNA-templated transcription"/>
    <property type="evidence" value="ECO:0007669"/>
    <property type="project" value="InterPro"/>
</dbReference>
<dbReference type="InterPro" id="IPR036634">
    <property type="entry name" value="PRD_sf"/>
</dbReference>
<organism evidence="2 3">
    <name type="scientific">Listeria fleischmannii 1991</name>
    <dbReference type="NCBI Taxonomy" id="1430899"/>
    <lineage>
        <taxon>Bacteria</taxon>
        <taxon>Bacillati</taxon>
        <taxon>Bacillota</taxon>
        <taxon>Bacilli</taxon>
        <taxon>Bacillales</taxon>
        <taxon>Listeriaceae</taxon>
        <taxon>Listeria</taxon>
    </lineage>
</organism>
<dbReference type="PATRIC" id="fig|1430899.3.peg.202"/>
<dbReference type="OrthoDB" id="2184498at2"/>
<sequence>MLRQKIELLFEAKQISNENFIYLQKTLETIELIPISLEDEKVHVLVTHLAMAIARQEKGESMQEMDAAIFKDIAAQEAFPRAKKLWEKLQDDIPVAFSEAETQYMMLHLCQVA</sequence>
<dbReference type="AlphaFoldDB" id="A0A0J8GJL6"/>
<evidence type="ECO:0000259" key="1">
    <source>
        <dbReference type="PROSITE" id="PS51372"/>
    </source>
</evidence>
<comment type="caution">
    <text evidence="2">The sequence shown here is derived from an EMBL/GenBank/DDBJ whole genome shotgun (WGS) entry which is preliminary data.</text>
</comment>
<dbReference type="SUPFAM" id="SSF63520">
    <property type="entry name" value="PTS-regulatory domain, PRD"/>
    <property type="match status" value="1"/>
</dbReference>
<name>A0A0J8GJL6_9LIST</name>
<dbReference type="Pfam" id="PF00874">
    <property type="entry name" value="PRD"/>
    <property type="match status" value="1"/>
</dbReference>
<dbReference type="Gene3D" id="1.10.1790.10">
    <property type="entry name" value="PRD domain"/>
    <property type="match status" value="1"/>
</dbReference>
<gene>
    <name evidence="2" type="ORF">X560_0201</name>
</gene>
<keyword evidence="3" id="KW-1185">Reference proteome</keyword>
<accession>A0A0J8GJL6</accession>
<protein>
    <recommendedName>
        <fullName evidence="1">PRD domain-containing protein</fullName>
    </recommendedName>
</protein>
<dbReference type="InterPro" id="IPR011608">
    <property type="entry name" value="PRD"/>
</dbReference>
<evidence type="ECO:0000313" key="3">
    <source>
        <dbReference type="Proteomes" id="UP000052258"/>
    </source>
</evidence>
<evidence type="ECO:0000313" key="2">
    <source>
        <dbReference type="EMBL" id="KMT61134.1"/>
    </source>
</evidence>
<dbReference type="EMBL" id="AZHO01000004">
    <property type="protein sequence ID" value="KMT61134.1"/>
    <property type="molecule type" value="Genomic_DNA"/>
</dbReference>
<dbReference type="Proteomes" id="UP000052258">
    <property type="component" value="Unassembled WGS sequence"/>
</dbReference>
<feature type="domain" description="PRD" evidence="1">
    <location>
        <begin position="7"/>
        <end position="113"/>
    </location>
</feature>
<dbReference type="RefSeq" id="WP_007477174.1">
    <property type="nucleotide sequence ID" value="NZ_KQ130610.1"/>
</dbReference>